<dbReference type="EMBL" id="FONN01000007">
    <property type="protein sequence ID" value="SFE80535.1"/>
    <property type="molecule type" value="Genomic_DNA"/>
</dbReference>
<dbReference type="Proteomes" id="UP000183410">
    <property type="component" value="Unassembled WGS sequence"/>
</dbReference>
<dbReference type="AlphaFoldDB" id="A0A1I2DIU3"/>
<reference evidence="2" key="1">
    <citation type="submission" date="2016-10" db="EMBL/GenBank/DDBJ databases">
        <authorList>
            <person name="Varghese N."/>
            <person name="Submissions S."/>
        </authorList>
    </citation>
    <scope>NUCLEOTIDE SEQUENCE [LARGE SCALE GENOMIC DNA]</scope>
    <source>
        <strain evidence="2">CGMCC 1.10223</strain>
    </source>
</reference>
<proteinExistence type="predicted"/>
<organism evidence="1 2">
    <name type="scientific">Paenibacillus algorifonticola</name>
    <dbReference type="NCBI Taxonomy" id="684063"/>
    <lineage>
        <taxon>Bacteria</taxon>
        <taxon>Bacillati</taxon>
        <taxon>Bacillota</taxon>
        <taxon>Bacilli</taxon>
        <taxon>Bacillales</taxon>
        <taxon>Paenibacillaceae</taxon>
        <taxon>Paenibacillus</taxon>
    </lineage>
</organism>
<protein>
    <submittedName>
        <fullName evidence="1">Uncharacterized protein</fullName>
    </submittedName>
</protein>
<keyword evidence="2" id="KW-1185">Reference proteome</keyword>
<gene>
    <name evidence="1" type="ORF">SAMN04487969_10740</name>
</gene>
<evidence type="ECO:0000313" key="2">
    <source>
        <dbReference type="Proteomes" id="UP000183410"/>
    </source>
</evidence>
<evidence type="ECO:0000313" key="1">
    <source>
        <dbReference type="EMBL" id="SFE80535.1"/>
    </source>
</evidence>
<accession>A0A1I2DIU3</accession>
<name>A0A1I2DIU3_9BACL</name>
<sequence>MKNMSYTIWIEAEQWENGWDIHDDNTDAIVTFENGAAICCW</sequence>
<dbReference type="RefSeq" id="WP_269431339.1">
    <property type="nucleotide sequence ID" value="NZ_FONN01000007.1"/>
</dbReference>